<dbReference type="SMART" id="SM00387">
    <property type="entry name" value="HATPase_c"/>
    <property type="match status" value="1"/>
</dbReference>
<keyword evidence="11 16" id="KW-1133">Transmembrane helix</keyword>
<dbReference type="CDD" id="cd00082">
    <property type="entry name" value="HisKA"/>
    <property type="match status" value="1"/>
</dbReference>
<keyword evidence="6" id="KW-0808">Transferase</keyword>
<proteinExistence type="predicted"/>
<dbReference type="PROSITE" id="PS50109">
    <property type="entry name" value="HIS_KIN"/>
    <property type="match status" value="1"/>
</dbReference>
<evidence type="ECO:0000256" key="12">
    <source>
        <dbReference type="ARBA" id="ARBA00023012"/>
    </source>
</evidence>
<evidence type="ECO:0000259" key="18">
    <source>
        <dbReference type="PROSITE" id="PS50113"/>
    </source>
</evidence>
<dbReference type="Pfam" id="PF02518">
    <property type="entry name" value="HATPase_c"/>
    <property type="match status" value="1"/>
</dbReference>
<dbReference type="Pfam" id="PF00512">
    <property type="entry name" value="HisKA"/>
    <property type="match status" value="1"/>
</dbReference>
<evidence type="ECO:0000256" key="7">
    <source>
        <dbReference type="ARBA" id="ARBA00022692"/>
    </source>
</evidence>
<dbReference type="Gene3D" id="3.30.450.20">
    <property type="entry name" value="PAS domain"/>
    <property type="match status" value="2"/>
</dbReference>
<feature type="coiled-coil region" evidence="15">
    <location>
        <begin position="372"/>
        <end position="399"/>
    </location>
</feature>
<dbReference type="SUPFAM" id="SSF55874">
    <property type="entry name" value="ATPase domain of HSP90 chaperone/DNA topoisomerase II/histidine kinase"/>
    <property type="match status" value="1"/>
</dbReference>
<dbReference type="InterPro" id="IPR000700">
    <property type="entry name" value="PAS-assoc_C"/>
</dbReference>
<keyword evidence="12" id="KW-0902">Two-component regulatory system</keyword>
<keyword evidence="9" id="KW-0418">Kinase</keyword>
<evidence type="ECO:0000256" key="5">
    <source>
        <dbReference type="ARBA" id="ARBA00022553"/>
    </source>
</evidence>
<dbReference type="SMART" id="SM00086">
    <property type="entry name" value="PAC"/>
    <property type="match status" value="1"/>
</dbReference>
<dbReference type="EMBL" id="BOMN01000050">
    <property type="protein sequence ID" value="GIE21011.1"/>
    <property type="molecule type" value="Genomic_DNA"/>
</dbReference>
<name>A0ABQ3ZQZ9_9ACTN</name>
<feature type="transmembrane region" description="Helical" evidence="16">
    <location>
        <begin position="199"/>
        <end position="222"/>
    </location>
</feature>
<feature type="transmembrane region" description="Helical" evidence="16">
    <location>
        <begin position="228"/>
        <end position="248"/>
    </location>
</feature>
<evidence type="ECO:0000256" key="15">
    <source>
        <dbReference type="SAM" id="Coils"/>
    </source>
</evidence>
<dbReference type="InterPro" id="IPR005467">
    <property type="entry name" value="His_kinase_dom"/>
</dbReference>
<dbReference type="Pfam" id="PF13188">
    <property type="entry name" value="PAS_8"/>
    <property type="match status" value="1"/>
</dbReference>
<dbReference type="InterPro" id="IPR036097">
    <property type="entry name" value="HisK_dim/P_sf"/>
</dbReference>
<keyword evidence="5" id="KW-0597">Phosphoprotein</keyword>
<feature type="transmembrane region" description="Helical" evidence="16">
    <location>
        <begin position="94"/>
        <end position="112"/>
    </location>
</feature>
<sequence>MQIAAQDVGRLSRLLAGCAGLTVAALGTAGLLSTPADDREPLLSSPGAALPAAGLALCLLAPAGAGRVRRGVAYVLAVLAAAVGVAALSRHPAAGVAIVLSGLALAGLDVQLRRRPGDPARYRIADPLLVGASIITLVALVPRMFAPTFPDGRGPGSLMTPLHAGALLTLAVGALLARPEAGPLRTAAVAGPGVKVRRALPAVVAVPVIAALVSALAVRTGISRPAAAISTGAILAALAVLALVGFLVRSLEGADRKQRTLVAELHEQRDFADTLLQSMNEAVMVLDANYRVIDVNRRWRELTGHPGPTDPPALPPSGTGDWLVRRADGTDVLVLATMATIPDATGAPRGYVATYVDITDRKRAEDELSSRAAELTVSNERLQESNTRLEAALAFKNDLTSMLTHDMAQPISSIASLSELLHADWADLPDDIRLELVAKIDKNTNRLIKMTNDLQLLFRLDTGSVTARRTPVPLLEVVTSVTSELRAAGDVEVTVGEELSALADRQHVWHVVRNLLGNALAYGEAPVEVRAERQGECVVLIVEDAGPGIPEELVPGLFDRFMRGSGLGLFIVRHLVEANGGSVRYERTEPHGACLVTTWEAASV</sequence>
<dbReference type="InterPro" id="IPR035965">
    <property type="entry name" value="PAS-like_dom_sf"/>
</dbReference>
<dbReference type="InterPro" id="IPR050351">
    <property type="entry name" value="BphY/WalK/GraS-like"/>
</dbReference>
<dbReference type="InterPro" id="IPR001610">
    <property type="entry name" value="PAC"/>
</dbReference>
<dbReference type="Gene3D" id="1.10.287.130">
    <property type="match status" value="1"/>
</dbReference>
<evidence type="ECO:0000256" key="9">
    <source>
        <dbReference type="ARBA" id="ARBA00022777"/>
    </source>
</evidence>
<dbReference type="PRINTS" id="PR00344">
    <property type="entry name" value="BCTRLSENSOR"/>
</dbReference>
<evidence type="ECO:0000256" key="14">
    <source>
        <dbReference type="ARBA" id="ARBA00039401"/>
    </source>
</evidence>
<accession>A0ABQ3ZQZ9</accession>
<comment type="subcellular location">
    <subcellularLocation>
        <location evidence="3">Cell membrane</location>
    </subcellularLocation>
    <subcellularLocation>
        <location evidence="2">Membrane</location>
        <topology evidence="2">Multi-pass membrane protein</topology>
    </subcellularLocation>
</comment>
<keyword evidence="7 16" id="KW-0812">Transmembrane</keyword>
<comment type="caution">
    <text evidence="19">The sequence shown here is derived from an EMBL/GenBank/DDBJ whole genome shotgun (WGS) entry which is preliminary data.</text>
</comment>
<evidence type="ECO:0000256" key="8">
    <source>
        <dbReference type="ARBA" id="ARBA00022741"/>
    </source>
</evidence>
<dbReference type="InterPro" id="IPR036890">
    <property type="entry name" value="HATPase_C_sf"/>
</dbReference>
<evidence type="ECO:0000256" key="3">
    <source>
        <dbReference type="ARBA" id="ARBA00004236"/>
    </source>
</evidence>
<feature type="domain" description="PAC" evidence="18">
    <location>
        <begin position="318"/>
        <end position="370"/>
    </location>
</feature>
<dbReference type="InterPro" id="IPR003594">
    <property type="entry name" value="HATPase_dom"/>
</dbReference>
<keyword evidence="10" id="KW-0067">ATP-binding</keyword>
<evidence type="ECO:0000313" key="20">
    <source>
        <dbReference type="Proteomes" id="UP000603200"/>
    </source>
</evidence>
<dbReference type="EC" id="2.7.13.3" evidence="4"/>
<evidence type="ECO:0000256" key="10">
    <source>
        <dbReference type="ARBA" id="ARBA00022840"/>
    </source>
</evidence>
<evidence type="ECO:0000259" key="17">
    <source>
        <dbReference type="PROSITE" id="PS50109"/>
    </source>
</evidence>
<dbReference type="SUPFAM" id="SSF55785">
    <property type="entry name" value="PYP-like sensor domain (PAS domain)"/>
    <property type="match status" value="1"/>
</dbReference>
<dbReference type="InterPro" id="IPR004358">
    <property type="entry name" value="Sig_transdc_His_kin-like_C"/>
</dbReference>
<dbReference type="SUPFAM" id="SSF47384">
    <property type="entry name" value="Homodimeric domain of signal transducing histidine kinase"/>
    <property type="match status" value="1"/>
</dbReference>
<dbReference type="InterPro" id="IPR000014">
    <property type="entry name" value="PAS"/>
</dbReference>
<feature type="transmembrane region" description="Helical" evidence="16">
    <location>
        <begin position="71"/>
        <end position="88"/>
    </location>
</feature>
<dbReference type="SMART" id="SM00388">
    <property type="entry name" value="HisKA"/>
    <property type="match status" value="1"/>
</dbReference>
<reference evidence="19 20" key="1">
    <citation type="submission" date="2021-01" db="EMBL/GenBank/DDBJ databases">
        <title>Whole genome shotgun sequence of Actinoplanes humidus NBRC 14915.</title>
        <authorList>
            <person name="Komaki H."/>
            <person name="Tamura T."/>
        </authorList>
    </citation>
    <scope>NUCLEOTIDE SEQUENCE [LARGE SCALE GENOMIC DNA]</scope>
    <source>
        <strain evidence="19 20">NBRC 14915</strain>
    </source>
</reference>
<dbReference type="NCBIfam" id="TIGR00229">
    <property type="entry name" value="sensory_box"/>
    <property type="match status" value="1"/>
</dbReference>
<feature type="domain" description="Histidine kinase" evidence="17">
    <location>
        <begin position="402"/>
        <end position="603"/>
    </location>
</feature>
<evidence type="ECO:0000256" key="4">
    <source>
        <dbReference type="ARBA" id="ARBA00012438"/>
    </source>
</evidence>
<evidence type="ECO:0000256" key="1">
    <source>
        <dbReference type="ARBA" id="ARBA00000085"/>
    </source>
</evidence>
<evidence type="ECO:0000313" key="19">
    <source>
        <dbReference type="EMBL" id="GIE21011.1"/>
    </source>
</evidence>
<dbReference type="Gene3D" id="3.30.565.10">
    <property type="entry name" value="Histidine kinase-like ATPase, C-terminal domain"/>
    <property type="match status" value="1"/>
</dbReference>
<dbReference type="Proteomes" id="UP000603200">
    <property type="component" value="Unassembled WGS sequence"/>
</dbReference>
<gene>
    <name evidence="19" type="ORF">Ahu01nite_041130</name>
</gene>
<comment type="catalytic activity">
    <reaction evidence="1">
        <text>ATP + protein L-histidine = ADP + protein N-phospho-L-histidine.</text>
        <dbReference type="EC" id="2.7.13.3"/>
    </reaction>
</comment>
<keyword evidence="13 16" id="KW-0472">Membrane</keyword>
<dbReference type="CDD" id="cd00130">
    <property type="entry name" value="PAS"/>
    <property type="match status" value="1"/>
</dbReference>
<dbReference type="InterPro" id="IPR003661">
    <property type="entry name" value="HisK_dim/P_dom"/>
</dbReference>
<organism evidence="19 20">
    <name type="scientific">Winogradskya humida</name>
    <dbReference type="NCBI Taxonomy" id="113566"/>
    <lineage>
        <taxon>Bacteria</taxon>
        <taxon>Bacillati</taxon>
        <taxon>Actinomycetota</taxon>
        <taxon>Actinomycetes</taxon>
        <taxon>Micromonosporales</taxon>
        <taxon>Micromonosporaceae</taxon>
        <taxon>Winogradskya</taxon>
    </lineage>
</organism>
<feature type="transmembrane region" description="Helical" evidence="16">
    <location>
        <begin position="124"/>
        <end position="146"/>
    </location>
</feature>
<dbReference type="RefSeq" id="WP_203838150.1">
    <property type="nucleotide sequence ID" value="NZ_BAAATV010000010.1"/>
</dbReference>
<evidence type="ECO:0000256" key="16">
    <source>
        <dbReference type="SAM" id="Phobius"/>
    </source>
</evidence>
<feature type="transmembrane region" description="Helical" evidence="16">
    <location>
        <begin position="12"/>
        <end position="32"/>
    </location>
</feature>
<dbReference type="PROSITE" id="PS50113">
    <property type="entry name" value="PAC"/>
    <property type="match status" value="1"/>
</dbReference>
<keyword evidence="20" id="KW-1185">Reference proteome</keyword>
<evidence type="ECO:0000256" key="11">
    <source>
        <dbReference type="ARBA" id="ARBA00022989"/>
    </source>
</evidence>
<keyword evidence="8" id="KW-0547">Nucleotide-binding</keyword>
<keyword evidence="15" id="KW-0175">Coiled coil</keyword>
<feature type="transmembrane region" description="Helical" evidence="16">
    <location>
        <begin position="158"/>
        <end position="178"/>
    </location>
</feature>
<protein>
    <recommendedName>
        <fullName evidence="14">Sensor-like histidine kinase SenX3</fullName>
        <ecNumber evidence="4">2.7.13.3</ecNumber>
    </recommendedName>
</protein>
<evidence type="ECO:0000256" key="13">
    <source>
        <dbReference type="ARBA" id="ARBA00023136"/>
    </source>
</evidence>
<dbReference type="PANTHER" id="PTHR42878:SF7">
    <property type="entry name" value="SENSOR HISTIDINE KINASE GLRK"/>
    <property type="match status" value="1"/>
</dbReference>
<evidence type="ECO:0000256" key="6">
    <source>
        <dbReference type="ARBA" id="ARBA00022679"/>
    </source>
</evidence>
<dbReference type="PANTHER" id="PTHR42878">
    <property type="entry name" value="TWO-COMPONENT HISTIDINE KINASE"/>
    <property type="match status" value="1"/>
</dbReference>
<feature type="transmembrane region" description="Helical" evidence="16">
    <location>
        <begin position="44"/>
        <end position="64"/>
    </location>
</feature>
<evidence type="ECO:0000256" key="2">
    <source>
        <dbReference type="ARBA" id="ARBA00004141"/>
    </source>
</evidence>